<keyword evidence="2" id="KW-0812">Transmembrane</keyword>
<dbReference type="Proteomes" id="UP000612055">
    <property type="component" value="Unassembled WGS sequence"/>
</dbReference>
<proteinExistence type="predicted"/>
<feature type="compositionally biased region" description="Low complexity" evidence="1">
    <location>
        <begin position="29"/>
        <end position="42"/>
    </location>
</feature>
<evidence type="ECO:0000313" key="3">
    <source>
        <dbReference type="EMBL" id="KAG2483998.1"/>
    </source>
</evidence>
<feature type="compositionally biased region" description="Pro residues" evidence="1">
    <location>
        <begin position="73"/>
        <end position="89"/>
    </location>
</feature>
<dbReference type="AlphaFoldDB" id="A0A835XJK8"/>
<accession>A0A835XJK8</accession>
<evidence type="ECO:0000256" key="1">
    <source>
        <dbReference type="SAM" id="MobiDB-lite"/>
    </source>
</evidence>
<feature type="region of interest" description="Disordered" evidence="1">
    <location>
        <begin position="256"/>
        <end position="275"/>
    </location>
</feature>
<evidence type="ECO:0000313" key="4">
    <source>
        <dbReference type="Proteomes" id="UP000612055"/>
    </source>
</evidence>
<dbReference type="SUPFAM" id="SSF58113">
    <property type="entry name" value="Apolipoprotein A-I"/>
    <property type="match status" value="1"/>
</dbReference>
<organism evidence="3 4">
    <name type="scientific">Edaphochlamys debaryana</name>
    <dbReference type="NCBI Taxonomy" id="47281"/>
    <lineage>
        <taxon>Eukaryota</taxon>
        <taxon>Viridiplantae</taxon>
        <taxon>Chlorophyta</taxon>
        <taxon>core chlorophytes</taxon>
        <taxon>Chlorophyceae</taxon>
        <taxon>CS clade</taxon>
        <taxon>Chlamydomonadales</taxon>
        <taxon>Chlamydomonadales incertae sedis</taxon>
        <taxon>Edaphochlamys</taxon>
    </lineage>
</organism>
<dbReference type="OrthoDB" id="545528at2759"/>
<gene>
    <name evidence="3" type="ORF">HYH03_017165</name>
</gene>
<dbReference type="EMBL" id="JAEHOE010000160">
    <property type="protein sequence ID" value="KAG2483998.1"/>
    <property type="molecule type" value="Genomic_DNA"/>
</dbReference>
<feature type="region of interest" description="Disordered" evidence="1">
    <location>
        <begin position="1"/>
        <end position="94"/>
    </location>
</feature>
<keyword evidence="2" id="KW-0472">Membrane</keyword>
<protein>
    <submittedName>
        <fullName evidence="3">Uncharacterized protein</fullName>
    </submittedName>
</protein>
<keyword evidence="4" id="KW-1185">Reference proteome</keyword>
<feature type="transmembrane region" description="Helical" evidence="2">
    <location>
        <begin position="100"/>
        <end position="120"/>
    </location>
</feature>
<sequence>MASERPPGTPLTERVVKSVGAGATPMMNARTPAATAQTPAARAVKDIASVPLPDDGGETEPFASSDSDASPGPTSPGPRSPIRPPPAAPRAPAARSGGGLFGAFTFSGVILAVLVGVLVGPCFDPELLAHGSKAWAPICRAMTDVHTRTTDAAGQLHTQASAKAAELHSKLPPNVQELLLKAWTPVKQAHEQALPVLAKAASQARDFAAPHLDKAQPHISRARQLWREAAVKAVQHLAPHVEKALTAAGVPLGSSPIPTTATTTTSAPAPAAPPPAIKPIKISAVTRDAFLDIVDTTPRVQQHAAELWEAAGVQVASKRKPAVWVMACRSDAECGGANSAFFAAASEFYRVEGASLSTPSSGGTLQSELVTFLKSCPTGLVIIGQPQRLHPNSVAVLNSAFSEGGHLQHHGTPISSHRALYVVLVHAPGVNVNDEAAVKDWLVSTITAADPDMGEQAAAIARSFRRRLDAVLPLRPSLAQVEDPFTMNFGGFEGQEAAAQE</sequence>
<reference evidence="3" key="1">
    <citation type="journal article" date="2020" name="bioRxiv">
        <title>Comparative genomics of Chlamydomonas.</title>
        <authorList>
            <person name="Craig R.J."/>
            <person name="Hasan A.R."/>
            <person name="Ness R.W."/>
            <person name="Keightley P.D."/>
        </authorList>
    </citation>
    <scope>NUCLEOTIDE SEQUENCE</scope>
    <source>
        <strain evidence="3">CCAP 11/70</strain>
    </source>
</reference>
<comment type="caution">
    <text evidence="3">The sequence shown here is derived from an EMBL/GenBank/DDBJ whole genome shotgun (WGS) entry which is preliminary data.</text>
</comment>
<name>A0A835XJK8_9CHLO</name>
<keyword evidence="2" id="KW-1133">Transmembrane helix</keyword>
<feature type="compositionally biased region" description="Low complexity" evidence="1">
    <location>
        <begin position="256"/>
        <end position="269"/>
    </location>
</feature>
<evidence type="ECO:0000256" key="2">
    <source>
        <dbReference type="SAM" id="Phobius"/>
    </source>
</evidence>